<dbReference type="InterPro" id="IPR025460">
    <property type="entry name" value="DUF4280"/>
</dbReference>
<reference evidence="1 2" key="1">
    <citation type="submission" date="2018-01" db="EMBL/GenBank/DDBJ databases">
        <title>Whole genome analyses suggest that Burkholderia sensu lato contains two further novel genera in the rhizoxinica-symbiotica group Mycetohabitans gen. nov., and Trinickia gen. nov.: implications for the evolution of diazotrophy and nodulation in the Burkholderiaceae.</title>
        <authorList>
            <person name="Estrada-de los Santos P."/>
            <person name="Palmer M."/>
            <person name="Chavez-Ramirez B."/>
            <person name="Beukes C."/>
            <person name="Steenkamp E.T."/>
            <person name="Hirsch A.M."/>
            <person name="Manyaka P."/>
            <person name="Maluk M."/>
            <person name="Lafos M."/>
            <person name="Crook M."/>
            <person name="Gross E."/>
            <person name="Simon M.F."/>
            <person name="Bueno dos Reis Junior F."/>
            <person name="Poole P.S."/>
            <person name="Venter S.N."/>
            <person name="James E.K."/>
        </authorList>
    </citation>
    <scope>NUCLEOTIDE SEQUENCE [LARGE SCALE GENOMIC DNA]</scope>
    <source>
        <strain evidence="1 2">GP25-8</strain>
    </source>
</reference>
<accession>A0A2N7VXP8</accession>
<dbReference type="Pfam" id="PF14107">
    <property type="entry name" value="DUF4280"/>
    <property type="match status" value="1"/>
</dbReference>
<dbReference type="Proteomes" id="UP000235347">
    <property type="component" value="Unassembled WGS sequence"/>
</dbReference>
<dbReference type="RefSeq" id="WP_102611242.1">
    <property type="nucleotide sequence ID" value="NZ_CADIKD010000003.1"/>
</dbReference>
<sequence length="129" mass="12744">MSQLVVAGAQLTCTFGAAPATLVVLPQQRVFVEGRPVANITDHAPLVNIPTFGLCSAPANPAVAAATAAALGTPTPAPCVPATAAPWAPGAPTVLSGGMPLVSNLCMCACTWGGSVTVVMPGTLQTRVP</sequence>
<dbReference type="AlphaFoldDB" id="A0A2N7VXP8"/>
<gene>
    <name evidence="1" type="ORF">C0Z19_18130</name>
</gene>
<evidence type="ECO:0000313" key="1">
    <source>
        <dbReference type="EMBL" id="PMS21919.1"/>
    </source>
</evidence>
<comment type="caution">
    <text evidence="1">The sequence shown here is derived from an EMBL/GenBank/DDBJ whole genome shotgun (WGS) entry which is preliminary data.</text>
</comment>
<proteinExistence type="predicted"/>
<protein>
    <submittedName>
        <fullName evidence="1">DUF4280 domain-containing protein</fullName>
    </submittedName>
</protein>
<dbReference type="EMBL" id="PNYB01000015">
    <property type="protein sequence ID" value="PMS21919.1"/>
    <property type="molecule type" value="Genomic_DNA"/>
</dbReference>
<evidence type="ECO:0000313" key="2">
    <source>
        <dbReference type="Proteomes" id="UP000235347"/>
    </source>
</evidence>
<organism evidence="1 2">
    <name type="scientific">Trinickia soli</name>
    <dbReference type="NCBI Taxonomy" id="380675"/>
    <lineage>
        <taxon>Bacteria</taxon>
        <taxon>Pseudomonadati</taxon>
        <taxon>Pseudomonadota</taxon>
        <taxon>Betaproteobacteria</taxon>
        <taxon>Burkholderiales</taxon>
        <taxon>Burkholderiaceae</taxon>
        <taxon>Trinickia</taxon>
    </lineage>
</organism>
<name>A0A2N7VXP8_9BURK</name>
<keyword evidence="2" id="KW-1185">Reference proteome</keyword>